<evidence type="ECO:0000313" key="14">
    <source>
        <dbReference type="Proteomes" id="UP000230564"/>
    </source>
</evidence>
<keyword evidence="5 10" id="KW-0067">ATP-binding</keyword>
<feature type="domain" description="UvrD-like helicase ATP-binding" evidence="11">
    <location>
        <begin position="12"/>
        <end position="295"/>
    </location>
</feature>
<dbReference type="InterPro" id="IPR027417">
    <property type="entry name" value="P-loop_NTPase"/>
</dbReference>
<feature type="binding site" evidence="10">
    <location>
        <begin position="33"/>
        <end position="40"/>
    </location>
    <ligand>
        <name>ATP</name>
        <dbReference type="ChEBI" id="CHEBI:30616"/>
    </ligand>
</feature>
<dbReference type="SUPFAM" id="SSF52540">
    <property type="entry name" value="P-loop containing nucleoside triphosphate hydrolases"/>
    <property type="match status" value="1"/>
</dbReference>
<dbReference type="GO" id="GO:0043138">
    <property type="term" value="F:3'-5' DNA helicase activity"/>
    <property type="evidence" value="ECO:0007669"/>
    <property type="project" value="UniProtKB-EC"/>
</dbReference>
<gene>
    <name evidence="13" type="ORF">COV55_02505</name>
</gene>
<dbReference type="EMBL" id="PCWQ01000009">
    <property type="protein sequence ID" value="PIR06819.1"/>
    <property type="molecule type" value="Genomic_DNA"/>
</dbReference>
<dbReference type="CDD" id="cd17932">
    <property type="entry name" value="DEXQc_UvrD"/>
    <property type="match status" value="1"/>
</dbReference>
<dbReference type="EC" id="5.6.2.4" evidence="8"/>
<evidence type="ECO:0000256" key="7">
    <source>
        <dbReference type="ARBA" id="ARBA00034617"/>
    </source>
</evidence>
<dbReference type="GO" id="GO:0000725">
    <property type="term" value="P:recombinational repair"/>
    <property type="evidence" value="ECO:0007669"/>
    <property type="project" value="TreeGrafter"/>
</dbReference>
<evidence type="ECO:0000256" key="10">
    <source>
        <dbReference type="PROSITE-ProRule" id="PRU00560"/>
    </source>
</evidence>
<evidence type="ECO:0000256" key="6">
    <source>
        <dbReference type="ARBA" id="ARBA00023235"/>
    </source>
</evidence>
<dbReference type="GO" id="GO:0005524">
    <property type="term" value="F:ATP binding"/>
    <property type="evidence" value="ECO:0007669"/>
    <property type="project" value="UniProtKB-UniRule"/>
</dbReference>
<evidence type="ECO:0000256" key="2">
    <source>
        <dbReference type="ARBA" id="ARBA00022741"/>
    </source>
</evidence>
<accession>A0A2H0ND45</accession>
<evidence type="ECO:0000256" key="4">
    <source>
        <dbReference type="ARBA" id="ARBA00022806"/>
    </source>
</evidence>
<dbReference type="PROSITE" id="PS51198">
    <property type="entry name" value="UVRD_HELICASE_ATP_BIND"/>
    <property type="match status" value="1"/>
</dbReference>
<keyword evidence="3 10" id="KW-0378">Hydrolase</keyword>
<feature type="domain" description="UvrD-like helicase C-terminal" evidence="12">
    <location>
        <begin position="296"/>
        <end position="559"/>
    </location>
</feature>
<dbReference type="InterPro" id="IPR014016">
    <property type="entry name" value="UvrD-like_ATP-bd"/>
</dbReference>
<evidence type="ECO:0000259" key="11">
    <source>
        <dbReference type="PROSITE" id="PS51198"/>
    </source>
</evidence>
<dbReference type="InterPro" id="IPR013986">
    <property type="entry name" value="DExx_box_DNA_helicase_dom_sf"/>
</dbReference>
<dbReference type="PANTHER" id="PTHR11070:SF3">
    <property type="entry name" value="DNA 3'-5' HELICASE"/>
    <property type="match status" value="1"/>
</dbReference>
<comment type="similarity">
    <text evidence="1">Belongs to the helicase family. UvrD subfamily.</text>
</comment>
<keyword evidence="2 10" id="KW-0547">Nucleotide-binding</keyword>
<dbReference type="PROSITE" id="PS51217">
    <property type="entry name" value="UVRD_HELICASE_CTER"/>
    <property type="match status" value="1"/>
</dbReference>
<proteinExistence type="inferred from homology"/>
<evidence type="ECO:0000256" key="8">
    <source>
        <dbReference type="ARBA" id="ARBA00034808"/>
    </source>
</evidence>
<dbReference type="Gene3D" id="3.40.50.300">
    <property type="entry name" value="P-loop containing nucleotide triphosphate hydrolases"/>
    <property type="match status" value="2"/>
</dbReference>
<protein>
    <recommendedName>
        <fullName evidence="8">DNA 3'-5' helicase</fullName>
        <ecNumber evidence="8">5.6.2.4</ecNumber>
    </recommendedName>
</protein>
<dbReference type="Pfam" id="PF13361">
    <property type="entry name" value="UvrD_C"/>
    <property type="match status" value="1"/>
</dbReference>
<keyword evidence="4 10" id="KW-0347">Helicase</keyword>
<reference evidence="13 14" key="1">
    <citation type="submission" date="2017-09" db="EMBL/GenBank/DDBJ databases">
        <title>Depth-based differentiation of microbial function through sediment-hosted aquifers and enrichment of novel symbionts in the deep terrestrial subsurface.</title>
        <authorList>
            <person name="Probst A.J."/>
            <person name="Ladd B."/>
            <person name="Jarett J.K."/>
            <person name="Geller-Mcgrath D.E."/>
            <person name="Sieber C.M."/>
            <person name="Emerson J.B."/>
            <person name="Anantharaman K."/>
            <person name="Thomas B.C."/>
            <person name="Malmstrom R."/>
            <person name="Stieglmeier M."/>
            <person name="Klingl A."/>
            <person name="Woyke T."/>
            <person name="Ryan C.M."/>
            <person name="Banfield J.F."/>
        </authorList>
    </citation>
    <scope>NUCLEOTIDE SEQUENCE [LARGE SCALE GENOMIC DNA]</scope>
    <source>
        <strain evidence="13">CG11_big_fil_rev_8_21_14_0_20_36_20</strain>
    </source>
</reference>
<dbReference type="Gene3D" id="1.10.486.10">
    <property type="entry name" value="PCRA, domain 4"/>
    <property type="match status" value="1"/>
</dbReference>
<dbReference type="InterPro" id="IPR000212">
    <property type="entry name" value="DNA_helicase_UvrD/REP"/>
</dbReference>
<evidence type="ECO:0000256" key="3">
    <source>
        <dbReference type="ARBA" id="ARBA00022801"/>
    </source>
</evidence>
<keyword evidence="6" id="KW-0413">Isomerase</keyword>
<evidence type="ECO:0000256" key="9">
    <source>
        <dbReference type="ARBA" id="ARBA00048988"/>
    </source>
</evidence>
<dbReference type="AlphaFoldDB" id="A0A2H0ND45"/>
<comment type="caution">
    <text evidence="13">The sequence shown here is derived from an EMBL/GenBank/DDBJ whole genome shotgun (WGS) entry which is preliminary data.</text>
</comment>
<comment type="catalytic activity">
    <reaction evidence="7">
        <text>Couples ATP hydrolysis with the unwinding of duplex DNA by translocating in the 3'-5' direction.</text>
        <dbReference type="EC" id="5.6.2.4"/>
    </reaction>
</comment>
<dbReference type="GO" id="GO:0005829">
    <property type="term" value="C:cytosol"/>
    <property type="evidence" value="ECO:0007669"/>
    <property type="project" value="TreeGrafter"/>
</dbReference>
<dbReference type="Proteomes" id="UP000230564">
    <property type="component" value="Unassembled WGS sequence"/>
</dbReference>
<evidence type="ECO:0000256" key="1">
    <source>
        <dbReference type="ARBA" id="ARBA00009922"/>
    </source>
</evidence>
<evidence type="ECO:0000256" key="5">
    <source>
        <dbReference type="ARBA" id="ARBA00022840"/>
    </source>
</evidence>
<sequence length="668" mass="77285">MFLLMSRIDFFKDLNREQYQVATSSKGPHLVLAGAGSGKTRTLVYRVAWLLSQKVPPEKILLLTFTNKAANEMISRVRSLLGVSEQNKLSLWSGTFHSIANRLLRIYGEQLGVNKNFTIIDADDSKSLLKKISKEFFNESHRPSEAIVSETISFAVNSDISIKESLERKFSEWLPLLEYFEKIAAEYKKRKQDSNLLDFDDLLFYWWCLTRHPKLGKLLAVKWEYILVDEYQDTNTLQAKIIFNLSQQHQNILVVGDDAQSIYSFRAADIRNILDFPKVFPTCQMHKLETNYRSTPEIVKLANQVIAGNQHQFIKNLKAVLENYIRPELVALPNNIEEARFIVNRIEGLLVDGLLPFNIAVLFRAGHNSQTLEMELNKRGIAYEMRGGIKFFARAHVKDVVSFLRILNNYQDEVSWQRVLRLYEGIGLIMATKIYQAIVRLKDFEDLQNLKLPISNRKAALSWQRCQRILEKLLAHQKRDVGQLIDLMIEDYDGYLKEKYSDYHQRSDDLEQLAVFASNFNNLEEFLSEVSLQESFTMKGQAKEKPETVILSTVHQAKGLEWPAVFVMNLTTQSFPHPLCTSEEEREEERRLFYVAITRAQKHLFLTYPLAIFKYNEYKELQPSEFITGLDSNLLSYNDLARSATYAAEDGIQYVADSDGFLPEVDNW</sequence>
<dbReference type="GO" id="GO:0016887">
    <property type="term" value="F:ATP hydrolysis activity"/>
    <property type="evidence" value="ECO:0007669"/>
    <property type="project" value="RHEA"/>
</dbReference>
<dbReference type="PANTHER" id="PTHR11070">
    <property type="entry name" value="UVRD / RECB / PCRA DNA HELICASE FAMILY MEMBER"/>
    <property type="match status" value="1"/>
</dbReference>
<dbReference type="Gene3D" id="1.10.10.160">
    <property type="match status" value="1"/>
</dbReference>
<dbReference type="InterPro" id="IPR014017">
    <property type="entry name" value="DNA_helicase_UvrD-like_C"/>
</dbReference>
<comment type="catalytic activity">
    <reaction evidence="9">
        <text>ATP + H2O = ADP + phosphate + H(+)</text>
        <dbReference type="Rhea" id="RHEA:13065"/>
        <dbReference type="ChEBI" id="CHEBI:15377"/>
        <dbReference type="ChEBI" id="CHEBI:15378"/>
        <dbReference type="ChEBI" id="CHEBI:30616"/>
        <dbReference type="ChEBI" id="CHEBI:43474"/>
        <dbReference type="ChEBI" id="CHEBI:456216"/>
        <dbReference type="EC" id="5.6.2.4"/>
    </reaction>
</comment>
<organism evidence="13 14">
    <name type="scientific">Candidatus Komeilibacteria bacterium CG11_big_fil_rev_8_21_14_0_20_36_20</name>
    <dbReference type="NCBI Taxonomy" id="1974477"/>
    <lineage>
        <taxon>Bacteria</taxon>
        <taxon>Candidatus Komeiliibacteriota</taxon>
    </lineage>
</organism>
<name>A0A2H0ND45_9BACT</name>
<dbReference type="Pfam" id="PF00580">
    <property type="entry name" value="UvrD-helicase"/>
    <property type="match status" value="1"/>
</dbReference>
<evidence type="ECO:0000259" key="12">
    <source>
        <dbReference type="PROSITE" id="PS51217"/>
    </source>
</evidence>
<dbReference type="GO" id="GO:0003677">
    <property type="term" value="F:DNA binding"/>
    <property type="evidence" value="ECO:0007669"/>
    <property type="project" value="InterPro"/>
</dbReference>
<evidence type="ECO:0000313" key="13">
    <source>
        <dbReference type="EMBL" id="PIR06819.1"/>
    </source>
</evidence>